<evidence type="ECO:0000313" key="2">
    <source>
        <dbReference type="EMBL" id="SER52249.1"/>
    </source>
</evidence>
<dbReference type="InterPro" id="IPR001466">
    <property type="entry name" value="Beta-lactam-related"/>
</dbReference>
<dbReference type="Gene3D" id="3.40.710.10">
    <property type="entry name" value="DD-peptidase/beta-lactamase superfamily"/>
    <property type="match status" value="1"/>
</dbReference>
<accession>A0A1H9PWV4</accession>
<gene>
    <name evidence="2" type="ORF">SAMN04487944_105171</name>
</gene>
<name>A0A1H9PWV4_9BACI</name>
<reference evidence="2 3" key="1">
    <citation type="submission" date="2016-10" db="EMBL/GenBank/DDBJ databases">
        <authorList>
            <person name="de Groot N.N."/>
        </authorList>
    </citation>
    <scope>NUCLEOTIDE SEQUENCE [LARGE SCALE GENOMIC DNA]</scope>
    <source>
        <strain evidence="2 3">CGMCC 1.7727</strain>
    </source>
</reference>
<proteinExistence type="predicted"/>
<dbReference type="InterPro" id="IPR050789">
    <property type="entry name" value="Diverse_Enzym_Activities"/>
</dbReference>
<dbReference type="RefSeq" id="WP_245711619.1">
    <property type="nucleotide sequence ID" value="NZ_FOGL01000005.1"/>
</dbReference>
<dbReference type="PANTHER" id="PTHR43283:SF3">
    <property type="entry name" value="BETA-LACTAMASE FAMILY PROTEIN (AFU_ORTHOLOGUE AFUA_5G07500)"/>
    <property type="match status" value="1"/>
</dbReference>
<dbReference type="InterPro" id="IPR012338">
    <property type="entry name" value="Beta-lactam/transpept-like"/>
</dbReference>
<dbReference type="PANTHER" id="PTHR43283">
    <property type="entry name" value="BETA-LACTAMASE-RELATED"/>
    <property type="match status" value="1"/>
</dbReference>
<dbReference type="Pfam" id="PF00144">
    <property type="entry name" value="Beta-lactamase"/>
    <property type="match status" value="1"/>
</dbReference>
<dbReference type="AlphaFoldDB" id="A0A1H9PWV4"/>
<evidence type="ECO:0000313" key="3">
    <source>
        <dbReference type="Proteomes" id="UP000199687"/>
    </source>
</evidence>
<protein>
    <submittedName>
        <fullName evidence="2">CubicO group peptidase, beta-lactamase class C family</fullName>
    </submittedName>
</protein>
<keyword evidence="3" id="KW-1185">Reference proteome</keyword>
<evidence type="ECO:0000259" key="1">
    <source>
        <dbReference type="Pfam" id="PF00144"/>
    </source>
</evidence>
<dbReference type="STRING" id="531814.SAMN04487944_105171"/>
<organism evidence="2 3">
    <name type="scientific">Gracilibacillus ureilyticus</name>
    <dbReference type="NCBI Taxonomy" id="531814"/>
    <lineage>
        <taxon>Bacteria</taxon>
        <taxon>Bacillati</taxon>
        <taxon>Bacillota</taxon>
        <taxon>Bacilli</taxon>
        <taxon>Bacillales</taxon>
        <taxon>Bacillaceae</taxon>
        <taxon>Gracilibacillus</taxon>
    </lineage>
</organism>
<feature type="domain" description="Beta-lactamase-related" evidence="1">
    <location>
        <begin position="7"/>
        <end position="370"/>
    </location>
</feature>
<dbReference type="EMBL" id="FOGL01000005">
    <property type="protein sequence ID" value="SER52249.1"/>
    <property type="molecule type" value="Genomic_DNA"/>
</dbReference>
<dbReference type="Proteomes" id="UP000199687">
    <property type="component" value="Unassembled WGS sequence"/>
</dbReference>
<dbReference type="SUPFAM" id="SSF56601">
    <property type="entry name" value="beta-lactamase/transpeptidase-like"/>
    <property type="match status" value="1"/>
</dbReference>
<sequence>MMIKQRLDQLLKDFVENGPCGAALSVMKNSGKIYENYLGYANLEEKIEIDNKTIYRIFSMSKIVTCVAALQLMEQGKFLLTDPVSEYLPEFKKMEVYHSGSGADLVTRQAERPVLVKDLFKMTSGLVYGGNNTEVERLTSKVMEEIHHLESNGGVSRLRQFSKNLAELPLEFEPGTEWKYGLSHDILGALVEVVSGMPFGQYLSKYIFSPLQMNDTFFQIPDSKRHRLARLYDRKEDGTLSRNTIMEKHAEPIAVMESGGAGLYSTLSDYQKFAHCLAMGGTTGGYQLLSKYSIQLMSQNHLDSSILPQLGWNYDNGYGYGLGVRVMIDQTKGGSNSAIGEFGWSGLAGTYVFIDMENQLSTVYMQQMLPNFETYHQPRIRNMVYGSIE</sequence>